<evidence type="ECO:0000256" key="1">
    <source>
        <dbReference type="ARBA" id="ARBA00004196"/>
    </source>
</evidence>
<comment type="caution">
    <text evidence="6">The sequence shown here is derived from an EMBL/GenBank/DDBJ whole genome shotgun (WGS) entry which is preliminary data.</text>
</comment>
<dbReference type="InterPro" id="IPR028082">
    <property type="entry name" value="Peripla_BP_I"/>
</dbReference>
<dbReference type="GO" id="GO:0030246">
    <property type="term" value="F:carbohydrate binding"/>
    <property type="evidence" value="ECO:0007669"/>
    <property type="project" value="UniProtKB-ARBA"/>
</dbReference>
<dbReference type="GO" id="GO:0030313">
    <property type="term" value="C:cell envelope"/>
    <property type="evidence" value="ECO:0007669"/>
    <property type="project" value="UniProtKB-SubCell"/>
</dbReference>
<dbReference type="PANTHER" id="PTHR46847">
    <property type="entry name" value="D-ALLOSE-BINDING PERIPLASMIC PROTEIN-RELATED"/>
    <property type="match status" value="1"/>
</dbReference>
<dbReference type="Gene3D" id="3.40.50.2300">
    <property type="match status" value="2"/>
</dbReference>
<dbReference type="SUPFAM" id="SSF53822">
    <property type="entry name" value="Periplasmic binding protein-like I"/>
    <property type="match status" value="1"/>
</dbReference>
<keyword evidence="3 4" id="KW-0732">Signal</keyword>
<dbReference type="Pfam" id="PF13407">
    <property type="entry name" value="Peripla_BP_4"/>
    <property type="match status" value="1"/>
</dbReference>
<name>A0A2A2ENI5_9GAMM</name>
<protein>
    <submittedName>
        <fullName evidence="6">Sugar ABC transporter substrate-binding protein</fullName>
    </submittedName>
</protein>
<evidence type="ECO:0000313" key="6">
    <source>
        <dbReference type="EMBL" id="PAU73959.1"/>
    </source>
</evidence>
<gene>
    <name evidence="6" type="ORF">CK498_24970</name>
</gene>
<dbReference type="OrthoDB" id="9805127at2"/>
<dbReference type="InterPro" id="IPR025997">
    <property type="entry name" value="SBP_2_dom"/>
</dbReference>
<dbReference type="GO" id="GO:0055085">
    <property type="term" value="P:transmembrane transport"/>
    <property type="evidence" value="ECO:0007669"/>
    <property type="project" value="UniProtKB-ARBA"/>
</dbReference>
<evidence type="ECO:0000256" key="4">
    <source>
        <dbReference type="SAM" id="SignalP"/>
    </source>
</evidence>
<dbReference type="PANTHER" id="PTHR46847:SF1">
    <property type="entry name" value="D-ALLOSE-BINDING PERIPLASMIC PROTEIN-RELATED"/>
    <property type="match status" value="1"/>
</dbReference>
<dbReference type="EMBL" id="NSKB01000019">
    <property type="protein sequence ID" value="PAU73959.1"/>
    <property type="molecule type" value="Genomic_DNA"/>
</dbReference>
<dbReference type="AlphaFoldDB" id="A0A2A2ENI5"/>
<comment type="subcellular location">
    <subcellularLocation>
        <location evidence="1">Cell envelope</location>
    </subcellularLocation>
</comment>
<feature type="domain" description="Periplasmic binding protein" evidence="5">
    <location>
        <begin position="38"/>
        <end position="286"/>
    </location>
</feature>
<proteinExistence type="inferred from homology"/>
<evidence type="ECO:0000256" key="2">
    <source>
        <dbReference type="ARBA" id="ARBA00007639"/>
    </source>
</evidence>
<accession>A0A2A2ENI5</accession>
<dbReference type="Proteomes" id="UP000217771">
    <property type="component" value="Unassembled WGS sequence"/>
</dbReference>
<feature type="chain" id="PRO_5012945894" evidence="4">
    <location>
        <begin position="25"/>
        <end position="332"/>
    </location>
</feature>
<sequence>MRNIKIAAVSSITASLLIGAFAVADEPIRVGAATYGLQGEFMQLWSNSLQRHPAVESGQVEVTVFDGRYDALVQNNQFESMISRQYDAILFVPIDADACASAVAMAASAGIPVVGSNALCNTDQLAAYVGSDDVLAGEMLANSVLTQLDYQGNVVILEGPIGQTGQIDRGRGIDKVLSEYSEVNVLERRTANWSRAEAMALMENWLTSHRGQIQGVIAQNDEMAIGAIEAIIASGLSVNDFAIAGADGITDALTAVKEGHMESILQDADAQAQGGLDVALRLVKGESYQPLSPIWDEYSELEWNDGQSELYYVPWTPVTLDNVEQLLEKRAR</sequence>
<evidence type="ECO:0000259" key="5">
    <source>
        <dbReference type="Pfam" id="PF13407"/>
    </source>
</evidence>
<reference evidence="6 7" key="1">
    <citation type="submission" date="2017-08" db="EMBL/GenBank/DDBJ databases">
        <title>Halomonas alkalisoli sp. nov., isolated from saline alkaline soil.</title>
        <authorList>
            <person name="Wang D."/>
            <person name="Zhang G."/>
        </authorList>
    </citation>
    <scope>NUCLEOTIDE SEQUENCE [LARGE SCALE GENOMIC DNA]</scope>
    <source>
        <strain evidence="6 7">WRN001</strain>
    </source>
</reference>
<keyword evidence="7" id="KW-1185">Reference proteome</keyword>
<comment type="similarity">
    <text evidence="2">Belongs to the bacterial solute-binding protein 2 family.</text>
</comment>
<evidence type="ECO:0000313" key="7">
    <source>
        <dbReference type="Proteomes" id="UP000217771"/>
    </source>
</evidence>
<feature type="signal peptide" evidence="4">
    <location>
        <begin position="1"/>
        <end position="24"/>
    </location>
</feature>
<evidence type="ECO:0000256" key="3">
    <source>
        <dbReference type="ARBA" id="ARBA00022729"/>
    </source>
</evidence>
<organism evidence="6 7">
    <name type="scientific">Halomonas salipaludis</name>
    <dbReference type="NCBI Taxonomy" id="2032625"/>
    <lineage>
        <taxon>Bacteria</taxon>
        <taxon>Pseudomonadati</taxon>
        <taxon>Pseudomonadota</taxon>
        <taxon>Gammaproteobacteria</taxon>
        <taxon>Oceanospirillales</taxon>
        <taxon>Halomonadaceae</taxon>
        <taxon>Halomonas</taxon>
    </lineage>
</organism>